<sequence length="284" mass="33030">MEYDLKGRKFTCVRDNGKKLSKIDRFLVCPDYFNGSPDAVLRGLSPLHSDHCPLILTSSFKNFGPKPFRVFDSWIENPGYVKVVEKAVLNFSYSGPPDLGLIKKFATIRNSIRKWKDEMVKKEGEDYSRASEEIDIIEKIMEDRGLSESEEWSYIENKKLILEIDRRKNLDMKQRSRTKWALDGDENTKIFHSLVNIRRAVNQIPGLTIDGRWVNNPSKVRKEVMRFFKSRFTEDFHSRPALVCEGFKQLNEVDKLLLVEQFSLNEIRQAVKECGDDKAPGRMD</sequence>
<name>A0ACB9HE92_9ASTR</name>
<evidence type="ECO:0000313" key="1">
    <source>
        <dbReference type="EMBL" id="KAI3793651.1"/>
    </source>
</evidence>
<reference evidence="2" key="1">
    <citation type="journal article" date="2022" name="Mol. Ecol. Resour.">
        <title>The genomes of chicory, endive, great burdock and yacon provide insights into Asteraceae palaeo-polyploidization history and plant inulin production.</title>
        <authorList>
            <person name="Fan W."/>
            <person name="Wang S."/>
            <person name="Wang H."/>
            <person name="Wang A."/>
            <person name="Jiang F."/>
            <person name="Liu H."/>
            <person name="Zhao H."/>
            <person name="Xu D."/>
            <person name="Zhang Y."/>
        </authorList>
    </citation>
    <scope>NUCLEOTIDE SEQUENCE [LARGE SCALE GENOMIC DNA]</scope>
    <source>
        <strain evidence="2">cv. Yunnan</strain>
    </source>
</reference>
<organism evidence="1 2">
    <name type="scientific">Smallanthus sonchifolius</name>
    <dbReference type="NCBI Taxonomy" id="185202"/>
    <lineage>
        <taxon>Eukaryota</taxon>
        <taxon>Viridiplantae</taxon>
        <taxon>Streptophyta</taxon>
        <taxon>Embryophyta</taxon>
        <taxon>Tracheophyta</taxon>
        <taxon>Spermatophyta</taxon>
        <taxon>Magnoliopsida</taxon>
        <taxon>eudicotyledons</taxon>
        <taxon>Gunneridae</taxon>
        <taxon>Pentapetalae</taxon>
        <taxon>asterids</taxon>
        <taxon>campanulids</taxon>
        <taxon>Asterales</taxon>
        <taxon>Asteraceae</taxon>
        <taxon>Asteroideae</taxon>
        <taxon>Heliantheae alliance</taxon>
        <taxon>Millerieae</taxon>
        <taxon>Smallanthus</taxon>
    </lineage>
</organism>
<dbReference type="EMBL" id="CM042029">
    <property type="protein sequence ID" value="KAI3793651.1"/>
    <property type="molecule type" value="Genomic_DNA"/>
</dbReference>
<comment type="caution">
    <text evidence="1">The sequence shown here is derived from an EMBL/GenBank/DDBJ whole genome shotgun (WGS) entry which is preliminary data.</text>
</comment>
<proteinExistence type="predicted"/>
<keyword evidence="2" id="KW-1185">Reference proteome</keyword>
<protein>
    <submittedName>
        <fullName evidence="1">Uncharacterized protein</fullName>
    </submittedName>
</protein>
<reference evidence="1 2" key="2">
    <citation type="journal article" date="2022" name="Mol. Ecol. Resour.">
        <title>The genomes of chicory, endive, great burdock and yacon provide insights into Asteraceae paleo-polyploidization history and plant inulin production.</title>
        <authorList>
            <person name="Fan W."/>
            <person name="Wang S."/>
            <person name="Wang H."/>
            <person name="Wang A."/>
            <person name="Jiang F."/>
            <person name="Liu H."/>
            <person name="Zhao H."/>
            <person name="Xu D."/>
            <person name="Zhang Y."/>
        </authorList>
    </citation>
    <scope>NUCLEOTIDE SEQUENCE [LARGE SCALE GENOMIC DNA]</scope>
    <source>
        <strain evidence="2">cv. Yunnan</strain>
        <tissue evidence="1">Leaves</tissue>
    </source>
</reference>
<gene>
    <name evidence="1" type="ORF">L1987_36271</name>
</gene>
<evidence type="ECO:0000313" key="2">
    <source>
        <dbReference type="Proteomes" id="UP001056120"/>
    </source>
</evidence>
<dbReference type="Proteomes" id="UP001056120">
    <property type="component" value="Linkage Group LG12"/>
</dbReference>
<accession>A0ACB9HE92</accession>